<dbReference type="KEGG" id="ptq:P700755_002811"/>
<proteinExistence type="predicted"/>
<reference evidence="1" key="1">
    <citation type="submission" date="2006-03" db="EMBL/GenBank/DDBJ databases">
        <authorList>
            <person name="Bowman J."/>
            <person name="Ferriera S."/>
            <person name="Johnson J."/>
            <person name="Kravitz S."/>
            <person name="Halpern A."/>
            <person name="Remington K."/>
            <person name="Beeson K."/>
            <person name="Tran B."/>
            <person name="Rogers Y.-H."/>
            <person name="Friedman R."/>
            <person name="Venter J.C."/>
        </authorList>
    </citation>
    <scope>NUCLEOTIDE SEQUENCE [LARGE SCALE GENOMIC DNA]</scope>
    <source>
        <strain evidence="1">ATCC 700755</strain>
    </source>
</reference>
<dbReference type="RefSeq" id="WP_015025088.1">
    <property type="nucleotide sequence ID" value="NC_018721.1"/>
</dbReference>
<sequence length="40" mass="4646">MNKLEIKNIFFDDVEKLFDTSLNQVAKEAGVNAKDIYKKQ</sequence>
<accession>K4IKB4</accession>
<protein>
    <submittedName>
        <fullName evidence="1">Uncharacterized protein</fullName>
    </submittedName>
</protein>
<dbReference type="AlphaFoldDB" id="K4IKB4"/>
<organism evidence="1 2">
    <name type="scientific">Psychroflexus torquis (strain ATCC 700755 / CIP 106069 / ACAM 623)</name>
    <dbReference type="NCBI Taxonomy" id="313595"/>
    <lineage>
        <taxon>Bacteria</taxon>
        <taxon>Pseudomonadati</taxon>
        <taxon>Bacteroidota</taxon>
        <taxon>Flavobacteriia</taxon>
        <taxon>Flavobacteriales</taxon>
        <taxon>Flavobacteriaceae</taxon>
        <taxon>Psychroflexus</taxon>
    </lineage>
</organism>
<dbReference type="Proteomes" id="UP000008514">
    <property type="component" value="Chromosome"/>
</dbReference>
<keyword evidence="2" id="KW-1185">Reference proteome</keyword>
<name>K4IKB4_PSYTT</name>
<dbReference type="EMBL" id="CP003879">
    <property type="protein sequence ID" value="AFU69531.1"/>
    <property type="molecule type" value="Genomic_DNA"/>
</dbReference>
<gene>
    <name evidence="1" type="ordered locus">P700755_002811</name>
</gene>
<reference evidence="1" key="2">
    <citation type="submission" date="2012-09" db="EMBL/GenBank/DDBJ databases">
        <title>The complete sequence of Psychroflexus torquis an extreme psychrophile from sea-ice that is stimulated by light.</title>
        <authorList>
            <person name="Feng S."/>
            <person name="Powell S.M."/>
            <person name="Bowman J.P."/>
        </authorList>
    </citation>
    <scope>NUCLEOTIDE SEQUENCE [LARGE SCALE GENOMIC DNA]</scope>
    <source>
        <strain evidence="1">ATCC 700755</strain>
    </source>
</reference>
<dbReference type="HOGENOM" id="CLU_3295390_0_0_10"/>
<evidence type="ECO:0000313" key="2">
    <source>
        <dbReference type="Proteomes" id="UP000008514"/>
    </source>
</evidence>
<evidence type="ECO:0000313" key="1">
    <source>
        <dbReference type="EMBL" id="AFU69531.1"/>
    </source>
</evidence>